<name>A0A6G1GWM2_9PEZI</name>
<sequence length="140" mass="16386">MAQMQQRAREIRDAQAKISQLANQNRGDSVSDIKEEDLDAEEEDRWMRATYESLKSHYEEKKAKGMCSVIEDIEFIRVKNKEEARRLKYEQDCILSRDDYTSRASTMGTGEIDEEDEEEEEVEYPGDEETDEEEDGDDDD</sequence>
<evidence type="ECO:0000313" key="2">
    <source>
        <dbReference type="EMBL" id="KAF1985138.1"/>
    </source>
</evidence>
<feature type="region of interest" description="Disordered" evidence="1">
    <location>
        <begin position="97"/>
        <end position="140"/>
    </location>
</feature>
<dbReference type="AlphaFoldDB" id="A0A6G1GWM2"/>
<dbReference type="Proteomes" id="UP000800041">
    <property type="component" value="Unassembled WGS sequence"/>
</dbReference>
<dbReference type="EMBL" id="ML977164">
    <property type="protein sequence ID" value="KAF1985138.1"/>
    <property type="molecule type" value="Genomic_DNA"/>
</dbReference>
<keyword evidence="3" id="KW-1185">Reference proteome</keyword>
<evidence type="ECO:0000256" key="1">
    <source>
        <dbReference type="SAM" id="MobiDB-lite"/>
    </source>
</evidence>
<proteinExistence type="predicted"/>
<feature type="compositionally biased region" description="Polar residues" evidence="1">
    <location>
        <begin position="18"/>
        <end position="28"/>
    </location>
</feature>
<evidence type="ECO:0000313" key="3">
    <source>
        <dbReference type="Proteomes" id="UP000800041"/>
    </source>
</evidence>
<feature type="region of interest" description="Disordered" evidence="1">
    <location>
        <begin position="18"/>
        <end position="41"/>
    </location>
</feature>
<reference evidence="2" key="1">
    <citation type="journal article" date="2020" name="Stud. Mycol.">
        <title>101 Dothideomycetes genomes: a test case for predicting lifestyles and emergence of pathogens.</title>
        <authorList>
            <person name="Haridas S."/>
            <person name="Albert R."/>
            <person name="Binder M."/>
            <person name="Bloem J."/>
            <person name="Labutti K."/>
            <person name="Salamov A."/>
            <person name="Andreopoulos B."/>
            <person name="Baker S."/>
            <person name="Barry K."/>
            <person name="Bills G."/>
            <person name="Bluhm B."/>
            <person name="Cannon C."/>
            <person name="Castanera R."/>
            <person name="Culley D."/>
            <person name="Daum C."/>
            <person name="Ezra D."/>
            <person name="Gonzalez J."/>
            <person name="Henrissat B."/>
            <person name="Kuo A."/>
            <person name="Liang C."/>
            <person name="Lipzen A."/>
            <person name="Lutzoni F."/>
            <person name="Magnuson J."/>
            <person name="Mondo S."/>
            <person name="Nolan M."/>
            <person name="Ohm R."/>
            <person name="Pangilinan J."/>
            <person name="Park H.-J."/>
            <person name="Ramirez L."/>
            <person name="Alfaro M."/>
            <person name="Sun H."/>
            <person name="Tritt A."/>
            <person name="Yoshinaga Y."/>
            <person name="Zwiers L.-H."/>
            <person name="Turgeon B."/>
            <person name="Goodwin S."/>
            <person name="Spatafora J."/>
            <person name="Crous P."/>
            <person name="Grigoriev I."/>
        </authorList>
    </citation>
    <scope>NUCLEOTIDE SEQUENCE</scope>
    <source>
        <strain evidence="2">CBS 113979</strain>
    </source>
</reference>
<protein>
    <submittedName>
        <fullName evidence="2">Uncharacterized protein</fullName>
    </submittedName>
</protein>
<accession>A0A6G1GWM2</accession>
<feature type="non-terminal residue" evidence="2">
    <location>
        <position position="140"/>
    </location>
</feature>
<feature type="compositionally biased region" description="Acidic residues" evidence="1">
    <location>
        <begin position="111"/>
        <end position="140"/>
    </location>
</feature>
<organism evidence="2 3">
    <name type="scientific">Aulographum hederae CBS 113979</name>
    <dbReference type="NCBI Taxonomy" id="1176131"/>
    <lineage>
        <taxon>Eukaryota</taxon>
        <taxon>Fungi</taxon>
        <taxon>Dikarya</taxon>
        <taxon>Ascomycota</taxon>
        <taxon>Pezizomycotina</taxon>
        <taxon>Dothideomycetes</taxon>
        <taxon>Pleosporomycetidae</taxon>
        <taxon>Aulographales</taxon>
        <taxon>Aulographaceae</taxon>
    </lineage>
</organism>
<gene>
    <name evidence="2" type="ORF">K402DRAFT_358269</name>
</gene>